<dbReference type="PANTHER" id="PTHR38765:SF1">
    <property type="entry name" value="DUF484 DOMAIN-CONTAINING PROTEIN"/>
    <property type="match status" value="1"/>
</dbReference>
<dbReference type="Gene3D" id="3.30.450.40">
    <property type="match status" value="1"/>
</dbReference>
<sequence>MNADEVARYLRDNPDFLSDHGELFTELTVPHPQHEGQAISLAERQLHALRDKIRLLEVKLAELIRFGEENDEISEKVHRLTLLLLEAHGYEGVRHELFSSMQQDFAIPHVALRIWNSVLARSDEDFAPVGEGVRLFAGDLRHPYCGAPSNIEVLSWFGESAPHVRSVALMPLRRQTQVVGLLALGSEEPERFYPEMGTLYLGRIGELAAAALLGEIG</sequence>
<evidence type="ECO:0000313" key="3">
    <source>
        <dbReference type="Proteomes" id="UP000244902"/>
    </source>
</evidence>
<keyword evidence="4" id="KW-1185">Reference proteome</keyword>
<evidence type="ECO:0000313" key="1">
    <source>
        <dbReference type="EMBL" id="AWI77185.1"/>
    </source>
</evidence>
<accession>A0A2U8GXL1</accession>
<dbReference type="PANTHER" id="PTHR38765">
    <property type="entry name" value="DUF484 DOMAIN-CONTAINING PROTEIN"/>
    <property type="match status" value="1"/>
</dbReference>
<dbReference type="Proteomes" id="UP000244930">
    <property type="component" value="Chromosome"/>
</dbReference>
<dbReference type="SUPFAM" id="SSF55781">
    <property type="entry name" value="GAF domain-like"/>
    <property type="match status" value="1"/>
</dbReference>
<dbReference type="InterPro" id="IPR029016">
    <property type="entry name" value="GAF-like_dom_sf"/>
</dbReference>
<dbReference type="EMBL" id="CP022187">
    <property type="protein sequence ID" value="AWI77185.1"/>
    <property type="molecule type" value="Genomic_DNA"/>
</dbReference>
<dbReference type="RefSeq" id="WP_108950884.1">
    <property type="nucleotide sequence ID" value="NZ_CP022187.1"/>
</dbReference>
<gene>
    <name evidence="1" type="ORF">CEW83_19760</name>
    <name evidence="2" type="ORF">CEW87_11535</name>
</gene>
<dbReference type="OrthoDB" id="8525200at2"/>
<protein>
    <recommendedName>
        <fullName evidence="5">Phytochrome sensor protein</fullName>
    </recommendedName>
</protein>
<evidence type="ECO:0000313" key="4">
    <source>
        <dbReference type="Proteomes" id="UP000244930"/>
    </source>
</evidence>
<evidence type="ECO:0000313" key="2">
    <source>
        <dbReference type="EMBL" id="AWI79939.1"/>
    </source>
</evidence>
<reference evidence="2 3" key="1">
    <citation type="submission" date="2017-06" db="EMBL/GenBank/DDBJ databases">
        <title>Azoarcus sp. TSNA42 complete genome sequence.</title>
        <authorList>
            <person name="Woo J.-H."/>
            <person name="Kim H.-S."/>
        </authorList>
    </citation>
    <scope>NUCLEOTIDE SEQUENCE [LARGE SCALE GENOMIC DNA]</scope>
    <source>
        <strain evidence="2 3">TSNA42</strain>
    </source>
</reference>
<evidence type="ECO:0008006" key="5">
    <source>
        <dbReference type="Google" id="ProtNLM"/>
    </source>
</evidence>
<dbReference type="KEGG" id="acom:CEW83_19760"/>
<reference evidence="1 4" key="2">
    <citation type="submission" date="2017-06" db="EMBL/GenBank/DDBJ databases">
        <title>Azoarcus.</title>
        <authorList>
            <person name="Woo J.-H."/>
            <person name="Kim H.-S."/>
        </authorList>
    </citation>
    <scope>NUCLEOTIDE SEQUENCE [LARGE SCALE GENOMIC DNA]</scope>
    <source>
        <strain evidence="1 4">TSPY31</strain>
    </source>
</reference>
<dbReference type="EMBL" id="CP022188">
    <property type="protein sequence ID" value="AWI79939.1"/>
    <property type="molecule type" value="Genomic_DNA"/>
</dbReference>
<dbReference type="InterPro" id="IPR007435">
    <property type="entry name" value="DUF484"/>
</dbReference>
<dbReference type="AlphaFoldDB" id="A0A2U8GXL1"/>
<organism evidence="1 4">
    <name type="scientific">Parazoarcus communis</name>
    <dbReference type="NCBI Taxonomy" id="41977"/>
    <lineage>
        <taxon>Bacteria</taxon>
        <taxon>Pseudomonadati</taxon>
        <taxon>Pseudomonadota</taxon>
        <taxon>Betaproteobacteria</taxon>
        <taxon>Rhodocyclales</taxon>
        <taxon>Zoogloeaceae</taxon>
        <taxon>Parazoarcus</taxon>
    </lineage>
</organism>
<name>A0A2U8GXL1_9RHOO</name>
<proteinExistence type="predicted"/>
<dbReference type="Pfam" id="PF04340">
    <property type="entry name" value="DUF484"/>
    <property type="match status" value="1"/>
</dbReference>
<dbReference type="Proteomes" id="UP000244902">
    <property type="component" value="Chromosome"/>
</dbReference>